<feature type="domain" description="DUS-like FMN-binding" evidence="15">
    <location>
        <begin position="14"/>
        <end position="307"/>
    </location>
</feature>
<keyword evidence="5 12" id="KW-0288">FMN</keyword>
<comment type="function">
    <text evidence="2 12">Catalyzes the synthesis of 5,6-dihydrouridine (D), a modified base found in the D-loop of most tRNAs, via the reduction of the C5-C6 double bond in target uridines.</text>
</comment>
<evidence type="ECO:0000256" key="12">
    <source>
        <dbReference type="PIRNR" id="PIRNR006621"/>
    </source>
</evidence>
<comment type="catalytic activity">
    <reaction evidence="10">
        <text>a 5,6-dihydrouridine in tRNA + NADP(+) = a uridine in tRNA + NADPH + H(+)</text>
        <dbReference type="Rhea" id="RHEA:23624"/>
        <dbReference type="Rhea" id="RHEA-COMP:13339"/>
        <dbReference type="Rhea" id="RHEA-COMP:13887"/>
        <dbReference type="ChEBI" id="CHEBI:15378"/>
        <dbReference type="ChEBI" id="CHEBI:57783"/>
        <dbReference type="ChEBI" id="CHEBI:58349"/>
        <dbReference type="ChEBI" id="CHEBI:65315"/>
        <dbReference type="ChEBI" id="CHEBI:74443"/>
    </reaction>
</comment>
<keyword evidence="4 12" id="KW-0285">Flavoprotein</keyword>
<keyword evidence="14" id="KW-0547">Nucleotide-binding</keyword>
<accession>A0A162GWF2</accession>
<dbReference type="InterPro" id="IPR024036">
    <property type="entry name" value="tRNA-dHydroUridine_Synthase_C"/>
</dbReference>
<evidence type="ECO:0000256" key="6">
    <source>
        <dbReference type="ARBA" id="ARBA00022694"/>
    </source>
</evidence>
<dbReference type="RefSeq" id="WP_063205971.1">
    <property type="nucleotide sequence ID" value="NZ_CP168967.1"/>
</dbReference>
<keyword evidence="9 12" id="KW-0560">Oxidoreductase</keyword>
<name>A0A162GWF2_BDEBC</name>
<dbReference type="InterPro" id="IPR035587">
    <property type="entry name" value="DUS-like_FMN-bd"/>
</dbReference>
<evidence type="ECO:0000256" key="3">
    <source>
        <dbReference type="ARBA" id="ARBA00022555"/>
    </source>
</evidence>
<dbReference type="Proteomes" id="UP000075799">
    <property type="component" value="Unassembled WGS sequence"/>
</dbReference>
<dbReference type="EC" id="1.3.1.-" evidence="12"/>
<sequence>MNPVQALKTNPFVLAPMAGITDHAFRTFMKKLDTSVVVTELVSANGIEYKSERTMKLMSFDESQRPIGIQLFGEEPEVIARAAQVAEAEGCDFVDLNFGCPVPKVVKKGAGSAMLKDPVQLQKVLSAVKSAIKIPLTIKIRTGWDANTRNAIEVCNIAYNEGIEWVAIHGRTRAQGYSGLADWDFITEVKNQAKLPILGNGDILTPRQANLRLEQSGCDGVMIGRGCLKNPFIFMDALSMWRGEPVKNVKRDFVSLFQGLEREIVAHCDAHITGIQLRKFAAWFSTGYPGAAQFRKNLFQSKSNEEIMTLANEFFAGIGETEQEDQSQDEFLMGGHG</sequence>
<evidence type="ECO:0000256" key="13">
    <source>
        <dbReference type="PIRSR" id="PIRSR006621-1"/>
    </source>
</evidence>
<comment type="cofactor">
    <cofactor evidence="1 12 14">
        <name>FMN</name>
        <dbReference type="ChEBI" id="CHEBI:58210"/>
    </cofactor>
</comment>
<evidence type="ECO:0000256" key="2">
    <source>
        <dbReference type="ARBA" id="ARBA00002790"/>
    </source>
</evidence>
<feature type="binding site" evidence="14">
    <location>
        <position position="70"/>
    </location>
    <ligand>
        <name>FMN</name>
        <dbReference type="ChEBI" id="CHEBI:58210"/>
    </ligand>
</feature>
<comment type="similarity">
    <text evidence="12">Belongs to the dus family.</text>
</comment>
<feature type="binding site" evidence="14">
    <location>
        <begin position="16"/>
        <end position="18"/>
    </location>
    <ligand>
        <name>FMN</name>
        <dbReference type="ChEBI" id="CHEBI:58210"/>
    </ligand>
</feature>
<keyword evidence="6 12" id="KW-0819">tRNA processing</keyword>
<comment type="caution">
    <text evidence="16">The sequence shown here is derived from an EMBL/GenBank/DDBJ whole genome shotgun (WGS) entry which is preliminary data.</text>
</comment>
<dbReference type="EMBL" id="LUKD01000001">
    <property type="protein sequence ID" value="KYG69089.1"/>
    <property type="molecule type" value="Genomic_DNA"/>
</dbReference>
<dbReference type="OrthoDB" id="5288852at2"/>
<evidence type="ECO:0000256" key="9">
    <source>
        <dbReference type="ARBA" id="ARBA00023002"/>
    </source>
</evidence>
<dbReference type="InterPro" id="IPR001269">
    <property type="entry name" value="DUS_fam"/>
</dbReference>
<keyword evidence="8" id="KW-0694">RNA-binding</keyword>
<evidence type="ECO:0000256" key="14">
    <source>
        <dbReference type="PIRSR" id="PIRSR006621-2"/>
    </source>
</evidence>
<dbReference type="GO" id="GO:0050660">
    <property type="term" value="F:flavin adenine dinucleotide binding"/>
    <property type="evidence" value="ECO:0007669"/>
    <property type="project" value="InterPro"/>
</dbReference>
<evidence type="ECO:0000313" key="16">
    <source>
        <dbReference type="EMBL" id="KYG69089.1"/>
    </source>
</evidence>
<evidence type="ECO:0000259" key="15">
    <source>
        <dbReference type="Pfam" id="PF01207"/>
    </source>
</evidence>
<feature type="binding site" evidence="14">
    <location>
        <position position="139"/>
    </location>
    <ligand>
        <name>FMN</name>
        <dbReference type="ChEBI" id="CHEBI:58210"/>
    </ligand>
</feature>
<evidence type="ECO:0000256" key="10">
    <source>
        <dbReference type="ARBA" id="ARBA00048205"/>
    </source>
</evidence>
<comment type="catalytic activity">
    <reaction evidence="11">
        <text>a 5,6-dihydrouridine in tRNA + NAD(+) = a uridine in tRNA + NADH + H(+)</text>
        <dbReference type="Rhea" id="RHEA:54452"/>
        <dbReference type="Rhea" id="RHEA-COMP:13339"/>
        <dbReference type="Rhea" id="RHEA-COMP:13887"/>
        <dbReference type="ChEBI" id="CHEBI:15378"/>
        <dbReference type="ChEBI" id="CHEBI:57540"/>
        <dbReference type="ChEBI" id="CHEBI:57945"/>
        <dbReference type="ChEBI" id="CHEBI:65315"/>
        <dbReference type="ChEBI" id="CHEBI:74443"/>
    </reaction>
</comment>
<dbReference type="Pfam" id="PF01207">
    <property type="entry name" value="Dus"/>
    <property type="match status" value="1"/>
</dbReference>
<dbReference type="InterPro" id="IPR013785">
    <property type="entry name" value="Aldolase_TIM"/>
</dbReference>
<organism evidence="16 17">
    <name type="scientific">Bdellovibrio bacteriovorus</name>
    <dbReference type="NCBI Taxonomy" id="959"/>
    <lineage>
        <taxon>Bacteria</taxon>
        <taxon>Pseudomonadati</taxon>
        <taxon>Bdellovibrionota</taxon>
        <taxon>Bdellovibrionia</taxon>
        <taxon>Bdellovibrionales</taxon>
        <taxon>Pseudobdellovibrionaceae</taxon>
        <taxon>Bdellovibrio</taxon>
    </lineage>
</organism>
<dbReference type="InterPro" id="IPR004652">
    <property type="entry name" value="DusB-like"/>
</dbReference>
<dbReference type="NCBIfam" id="TIGR00737">
    <property type="entry name" value="nifR3_yhdG"/>
    <property type="match status" value="1"/>
</dbReference>
<feature type="binding site" evidence="14">
    <location>
        <position position="169"/>
    </location>
    <ligand>
        <name>FMN</name>
        <dbReference type="ChEBI" id="CHEBI:58210"/>
    </ligand>
</feature>
<dbReference type="Gene3D" id="3.20.20.70">
    <property type="entry name" value="Aldolase class I"/>
    <property type="match status" value="1"/>
</dbReference>
<dbReference type="PIRSF" id="PIRSF006621">
    <property type="entry name" value="Dus"/>
    <property type="match status" value="1"/>
</dbReference>
<evidence type="ECO:0000256" key="8">
    <source>
        <dbReference type="ARBA" id="ARBA00022884"/>
    </source>
</evidence>
<keyword evidence="3" id="KW-0820">tRNA-binding</keyword>
<protein>
    <recommendedName>
        <fullName evidence="12">tRNA-dihydrouridine synthase</fullName>
        <ecNumber evidence="12">1.3.1.-</ecNumber>
    </recommendedName>
</protein>
<dbReference type="Gene3D" id="1.10.1200.80">
    <property type="entry name" value="Putative flavin oxidoreducatase, domain 2"/>
    <property type="match status" value="1"/>
</dbReference>
<dbReference type="PANTHER" id="PTHR45846:SF1">
    <property type="entry name" value="TRNA-DIHYDROURIDINE(47) SYNTHASE [NAD(P)(+)]-LIKE"/>
    <property type="match status" value="1"/>
</dbReference>
<evidence type="ECO:0000256" key="1">
    <source>
        <dbReference type="ARBA" id="ARBA00001917"/>
    </source>
</evidence>
<dbReference type="PROSITE" id="PS01136">
    <property type="entry name" value="UPF0034"/>
    <property type="match status" value="1"/>
</dbReference>
<gene>
    <name evidence="16" type="ORF">AZI87_07665</name>
</gene>
<evidence type="ECO:0000256" key="4">
    <source>
        <dbReference type="ARBA" id="ARBA00022630"/>
    </source>
</evidence>
<evidence type="ECO:0000313" key="17">
    <source>
        <dbReference type="Proteomes" id="UP000075799"/>
    </source>
</evidence>
<dbReference type="GO" id="GO:0017150">
    <property type="term" value="F:tRNA dihydrouridine synthase activity"/>
    <property type="evidence" value="ECO:0007669"/>
    <property type="project" value="InterPro"/>
</dbReference>
<evidence type="ECO:0000256" key="7">
    <source>
        <dbReference type="ARBA" id="ARBA00022857"/>
    </source>
</evidence>
<feature type="binding site" evidence="14">
    <location>
        <begin position="224"/>
        <end position="225"/>
    </location>
    <ligand>
        <name>FMN</name>
        <dbReference type="ChEBI" id="CHEBI:58210"/>
    </ligand>
</feature>
<dbReference type="CDD" id="cd02801">
    <property type="entry name" value="DUS_like_FMN"/>
    <property type="match status" value="1"/>
</dbReference>
<keyword evidence="7" id="KW-0521">NADP</keyword>
<dbReference type="SUPFAM" id="SSF51395">
    <property type="entry name" value="FMN-linked oxidoreductases"/>
    <property type="match status" value="1"/>
</dbReference>
<evidence type="ECO:0000256" key="11">
    <source>
        <dbReference type="ARBA" id="ARBA00048802"/>
    </source>
</evidence>
<proteinExistence type="inferred from homology"/>
<reference evidence="16 17" key="1">
    <citation type="submission" date="2016-03" db="EMBL/GenBank/DDBJ databases">
        <authorList>
            <person name="Ploux O."/>
        </authorList>
    </citation>
    <scope>NUCLEOTIDE SEQUENCE [LARGE SCALE GENOMIC DNA]</scope>
    <source>
        <strain evidence="16 17">EC13</strain>
    </source>
</reference>
<dbReference type="InterPro" id="IPR018517">
    <property type="entry name" value="tRNA_hU_synthase_CS"/>
</dbReference>
<feature type="active site" description="Proton donor" evidence="13">
    <location>
        <position position="100"/>
    </location>
</feature>
<dbReference type="PANTHER" id="PTHR45846">
    <property type="entry name" value="TRNA-DIHYDROURIDINE(47) SYNTHASE [NAD(P)(+)]-LIKE"/>
    <property type="match status" value="1"/>
</dbReference>
<evidence type="ECO:0000256" key="5">
    <source>
        <dbReference type="ARBA" id="ARBA00022643"/>
    </source>
</evidence>
<dbReference type="GO" id="GO:0000049">
    <property type="term" value="F:tRNA binding"/>
    <property type="evidence" value="ECO:0007669"/>
    <property type="project" value="UniProtKB-KW"/>
</dbReference>
<dbReference type="AlphaFoldDB" id="A0A162GWF2"/>